<name>A0ABP7BXS3_9MICC</name>
<dbReference type="Pfam" id="PF07196">
    <property type="entry name" value="Flagellin_IN"/>
    <property type="match status" value="1"/>
</dbReference>
<dbReference type="EMBL" id="BAABEO010000008">
    <property type="protein sequence ID" value="GAA3672971.1"/>
    <property type="molecule type" value="Genomic_DNA"/>
</dbReference>
<proteinExistence type="inferred from homology"/>
<comment type="caution">
    <text evidence="8">The sequence shown here is derived from an EMBL/GenBank/DDBJ whole genome shotgun (WGS) entry which is preliminary data.</text>
</comment>
<keyword evidence="9" id="KW-1185">Reference proteome</keyword>
<evidence type="ECO:0000313" key="9">
    <source>
        <dbReference type="Proteomes" id="UP001500752"/>
    </source>
</evidence>
<evidence type="ECO:0000313" key="8">
    <source>
        <dbReference type="EMBL" id="GAA3672971.1"/>
    </source>
</evidence>
<dbReference type="Pfam" id="PF02465">
    <property type="entry name" value="FliD_N"/>
    <property type="match status" value="1"/>
</dbReference>
<comment type="subunit">
    <text evidence="2 5">Homopentamer.</text>
</comment>
<dbReference type="PANTHER" id="PTHR30288:SF0">
    <property type="entry name" value="FLAGELLAR HOOK-ASSOCIATED PROTEIN 2"/>
    <property type="match status" value="1"/>
</dbReference>
<evidence type="ECO:0000256" key="4">
    <source>
        <dbReference type="ARBA" id="ARBA00023143"/>
    </source>
</evidence>
<accession>A0ABP7BXS3</accession>
<feature type="domain" description="Flagellar hook-associated protein 2 N-terminal" evidence="6">
    <location>
        <begin position="10"/>
        <end position="105"/>
    </location>
</feature>
<dbReference type="PANTHER" id="PTHR30288">
    <property type="entry name" value="FLAGELLAR CAP/ASSEMBLY PROTEIN FLID"/>
    <property type="match status" value="1"/>
</dbReference>
<evidence type="ECO:0000259" key="7">
    <source>
        <dbReference type="Pfam" id="PF07195"/>
    </source>
</evidence>
<keyword evidence="4 5" id="KW-0975">Bacterial flagellum</keyword>
<evidence type="ECO:0000256" key="3">
    <source>
        <dbReference type="ARBA" id="ARBA00023054"/>
    </source>
</evidence>
<sequence>MSFAIDGLASGLKSSEMIDAVMDVQSIPQTLLKNKITAGESQISVLRSLNSRIADLATLAKKTTAAGAFSLFTATSSATGIKATAGATATEGSVSLRVEATATRHSAVTAAKTAWSGTELTITDGSGTATSITAASTSMDDVVKAVNAAGAGVTASKVAAGTDAGTGEPLYRLQFTATESGAANSFTVTSGGADVFAEPGAAIVTQGSDAQVLLYAGTAAETRLTSTTNTFTGILQGVDITVAAGTAAGTVAEVAVARDTEAVSSKAKDLVDALNGVFNLISAKTAVSGSNNSLSANVLTGDSAVRRTNEALFKAAAEPINGRSPSEYGITVTRYGTLEFDADKFAAAFEADPAAVESVVNQISARVESVATATSDKYDGALTAKITGQEKLIGTWGDQVEAWDTRLAQRRAQLERIYASLEVTMSNMQAQSTWLSSQIAALPTASTSS</sequence>
<dbReference type="InterPro" id="IPR010809">
    <property type="entry name" value="FliD_C"/>
</dbReference>
<evidence type="ECO:0000256" key="2">
    <source>
        <dbReference type="ARBA" id="ARBA00011255"/>
    </source>
</evidence>
<feature type="domain" description="Flagellar hook-associated protein 2 C-terminal" evidence="7">
    <location>
        <begin position="222"/>
        <end position="430"/>
    </location>
</feature>
<dbReference type="InterPro" id="IPR010810">
    <property type="entry name" value="Flagellin_hook_IN_motif"/>
</dbReference>
<comment type="similarity">
    <text evidence="1 5">Belongs to the FliD family.</text>
</comment>
<reference evidence="9" key="1">
    <citation type="journal article" date="2019" name="Int. J. Syst. Evol. Microbiol.">
        <title>The Global Catalogue of Microorganisms (GCM) 10K type strain sequencing project: providing services to taxonomists for standard genome sequencing and annotation.</title>
        <authorList>
            <consortium name="The Broad Institute Genomics Platform"/>
            <consortium name="The Broad Institute Genome Sequencing Center for Infectious Disease"/>
            <person name="Wu L."/>
            <person name="Ma J."/>
        </authorList>
    </citation>
    <scope>NUCLEOTIDE SEQUENCE [LARGE SCALE GENOMIC DNA]</scope>
    <source>
        <strain evidence="9">JCM 30742</strain>
    </source>
</reference>
<evidence type="ECO:0000256" key="1">
    <source>
        <dbReference type="ARBA" id="ARBA00009764"/>
    </source>
</evidence>
<organism evidence="8 9">
    <name type="scientific">Arthrobacter ginkgonis</name>
    <dbReference type="NCBI Taxonomy" id="1630594"/>
    <lineage>
        <taxon>Bacteria</taxon>
        <taxon>Bacillati</taxon>
        <taxon>Actinomycetota</taxon>
        <taxon>Actinomycetes</taxon>
        <taxon>Micrococcales</taxon>
        <taxon>Micrococcaceae</taxon>
        <taxon>Arthrobacter</taxon>
    </lineage>
</organism>
<dbReference type="Proteomes" id="UP001500752">
    <property type="component" value="Unassembled WGS sequence"/>
</dbReference>
<keyword evidence="5" id="KW-0964">Secreted</keyword>
<dbReference type="InterPro" id="IPR003481">
    <property type="entry name" value="FliD_N"/>
</dbReference>
<keyword evidence="3" id="KW-0175">Coiled coil</keyword>
<evidence type="ECO:0000259" key="6">
    <source>
        <dbReference type="Pfam" id="PF02465"/>
    </source>
</evidence>
<protein>
    <recommendedName>
        <fullName evidence="5">Flagellar hook-associated protein 2</fullName>
        <shortName evidence="5">HAP2</shortName>
    </recommendedName>
    <alternativeName>
        <fullName evidence="5">Flagellar cap protein</fullName>
    </alternativeName>
</protein>
<evidence type="ECO:0000256" key="5">
    <source>
        <dbReference type="RuleBase" id="RU362066"/>
    </source>
</evidence>
<dbReference type="RefSeq" id="WP_345148821.1">
    <property type="nucleotide sequence ID" value="NZ_BAABEO010000008.1"/>
</dbReference>
<dbReference type="InterPro" id="IPR040026">
    <property type="entry name" value="FliD"/>
</dbReference>
<comment type="subcellular location">
    <subcellularLocation>
        <location evidence="5">Secreted</location>
    </subcellularLocation>
    <subcellularLocation>
        <location evidence="5">Bacterial flagellum</location>
    </subcellularLocation>
</comment>
<dbReference type="Pfam" id="PF07195">
    <property type="entry name" value="FliD_C"/>
    <property type="match status" value="1"/>
</dbReference>
<comment type="function">
    <text evidence="5">Required for morphogenesis and for the elongation of the flagellar filament by facilitating polymerization of the flagellin monomers at the tip of growing filament. Forms a capping structure, which prevents flagellin subunits (transported through the central channel of the flagellum) from leaking out without polymerization at the distal end.</text>
</comment>
<gene>
    <name evidence="8" type="ORF">GCM10023081_09170</name>
</gene>